<keyword evidence="2" id="KW-1185">Reference proteome</keyword>
<gene>
    <name evidence="1" type="ORF">O6H91_19G038600</name>
</gene>
<evidence type="ECO:0000313" key="1">
    <source>
        <dbReference type="EMBL" id="KAJ7521109.1"/>
    </source>
</evidence>
<comment type="caution">
    <text evidence="1">The sequence shown here is derived from an EMBL/GenBank/DDBJ whole genome shotgun (WGS) entry which is preliminary data.</text>
</comment>
<name>A0ACC2AVN9_DIPCM</name>
<dbReference type="EMBL" id="CM055110">
    <property type="protein sequence ID" value="KAJ7521109.1"/>
    <property type="molecule type" value="Genomic_DNA"/>
</dbReference>
<protein>
    <submittedName>
        <fullName evidence="1">Uncharacterized protein</fullName>
    </submittedName>
</protein>
<accession>A0ACC2AVN9</accession>
<evidence type="ECO:0000313" key="2">
    <source>
        <dbReference type="Proteomes" id="UP001162992"/>
    </source>
</evidence>
<dbReference type="Proteomes" id="UP001162992">
    <property type="component" value="Chromosome 19"/>
</dbReference>
<proteinExistence type="predicted"/>
<reference evidence="2" key="1">
    <citation type="journal article" date="2024" name="Proc. Natl. Acad. Sci. U.S.A.">
        <title>Extraordinary preservation of gene collinearity over three hundred million years revealed in homosporous lycophytes.</title>
        <authorList>
            <person name="Li C."/>
            <person name="Wickell D."/>
            <person name="Kuo L.Y."/>
            <person name="Chen X."/>
            <person name="Nie B."/>
            <person name="Liao X."/>
            <person name="Peng D."/>
            <person name="Ji J."/>
            <person name="Jenkins J."/>
            <person name="Williams M."/>
            <person name="Shu S."/>
            <person name="Plott C."/>
            <person name="Barry K."/>
            <person name="Rajasekar S."/>
            <person name="Grimwood J."/>
            <person name="Han X."/>
            <person name="Sun S."/>
            <person name="Hou Z."/>
            <person name="He W."/>
            <person name="Dai G."/>
            <person name="Sun C."/>
            <person name="Schmutz J."/>
            <person name="Leebens-Mack J.H."/>
            <person name="Li F.W."/>
            <person name="Wang L."/>
        </authorList>
    </citation>
    <scope>NUCLEOTIDE SEQUENCE [LARGE SCALE GENOMIC DNA]</scope>
    <source>
        <strain evidence="2">cv. PW_Plant_1</strain>
    </source>
</reference>
<organism evidence="1 2">
    <name type="scientific">Diphasiastrum complanatum</name>
    <name type="common">Issler's clubmoss</name>
    <name type="synonym">Lycopodium complanatum</name>
    <dbReference type="NCBI Taxonomy" id="34168"/>
    <lineage>
        <taxon>Eukaryota</taxon>
        <taxon>Viridiplantae</taxon>
        <taxon>Streptophyta</taxon>
        <taxon>Embryophyta</taxon>
        <taxon>Tracheophyta</taxon>
        <taxon>Lycopodiopsida</taxon>
        <taxon>Lycopodiales</taxon>
        <taxon>Lycopodiaceae</taxon>
        <taxon>Lycopodioideae</taxon>
        <taxon>Diphasiastrum</taxon>
    </lineage>
</organism>
<sequence length="2044" mass="223173">MFMVMVKRAEFTWILVLLVFSSFLRLCRADGVAMAGGGGPHISNLNLLLPQMASHPVHYRLQASGGCFTWSWDHHDVLSLEAEYNKTSGCSTSAIITSIAPYNGRRATAVHARDQSTGYLLRCEVFVDKLSRIQIFHHSVKLDLDGFATLRVRGFDSEENVFSTLVGLRFAWHLLPHPPTVVLVPHRLTHVPLKDTPLNNCDCTCSEIDTQVELEKKGFGSDLYVVQGVRAGQETVTAILEEPDMEELVDAITLTVAEPIFIEPTSPSHIIPGTKLKFRLLSIRHNTPSDVQLPSPHYEWLVTNSSVATVDNTGLLHGKDLGVTMVVVQDNRVPGHQQTSTVHVVTPSVIRLYLYPLSVKGVGPRVPISAGPFISSADILWHLVVGRDYVVQVLVFSEKSTIRPLYLTQDNELELFFRQLPYWDAIPIPEDVASEQGWRNASLIHALSEGDGTLAAVLALENGIGDENLDDLAFHIKQVFRVDQAMKVCSPVKIILGSDFDGMRSFILPWVPGVSQAYHLRAESGCGGKATDYLWTSSDPSVATVSTQGVVKSQGPGKAFVQAAYHENSLNVDEVMVEVEIPWSIKPLQGLTVEAEVGYLFPVAVTLLTDSGEHFSACDAFNGIINWSISEGDGKFLLMDSSGRRSLQILKKEFSDVGTTPYVQKLPDNFSTECAGAQFLAVSPGRAVVTATFSLNDNLGSLNTSDIKRLWEVSWMMAAYPPLRLEQVEDGKNIGAYDCDDGLREATSDVRGFCSKELTMFLVVGSSMKVILHGGPERWRQGVDFINYCEILPIDDAGGGKDDVLVVRDTDGGGRVYSLICTDSGNHTLLFHRGNLVVEDNFAHLIAIASLRLVCDIPASVALLIDESESTLLKVKSATQLQWDETQMQIDPVTIVNRRTINVTAMALHISGQPFTNFSSLYFSWSLESCNDLACWEGGDSNGGVQVGSWQKRLVLENATGECTLVVKIEKIKQLFLAPLIFNRLNNIIKQKQLSLTDGVKLQLVDMLRLEPHESVLFAHPDAKANFAVVGGSSELESHTNDSNVAVVIPQPSATKNSYLKVAARGLGIAEVLVRDVGIMTPMSTSALVIVSDIASVRALLREDASMQLYLHMLVQLQAGDSGGQIFHSSQFQFMNIEVHLHDEMLELVSNQSITGPVTKKIYGDTFTIRGANVGLTSFHVSARPRSGREVHSDIYRVSVYAPLSIHPSRLDLAPGARYVITTLGGPKGGFSVQFLSSDVKVATIDSIAGRVVAKSPGNTALHALAYDVSGNLMTKCSIEVQVCVPSSMHLEIRSGRLSVGQEMSIYPVASMDVDLFSFVDVCTSYGWSIVDEQVLSFGTLASELLIANSEDGSHGTQKDSFPHDMTKNKVEHKTDSGFLARVIGRSAGRTTVSVSFMCHFYSVGQNEVPIHYKASNNIWVVPAPPLAVGLCATWVLPVNYTSSGLLPQWIDDLSSGTLSGISAHNVMYSVMHDSGSNSGISILEGGRLKTSERTDLACVQARDRNTGRSEVAACIRVAEVAQMTVGDEQFPYRVVELSVGIQEHLTVNLRDELGIPFFEAGVGSTSQLVVDTNRADVVSLKIPDVQHWDGSSNITIFVQAIRQGTALIRVCYKGNRHISDFVLIHVGVYLAPQNPMVHFGSHVNFSVIGKSEHGSWSSSNSNILKIDSHTGKALAIGEGVVTVSFSGSRLATYTLVTVVKVTLAKIEAPDGVRLLTNVPRPEQGYKFPVKFSDSQGRDVGIVGKEHMVTYECLMQPNFIGKIVPWHEPGKDKLYCILWPYSPEKSVSTLEQHVISENGSIIMGDPYDNLQVTVAVVGLGAPYAVGVVKTTFVGGFSVLETAVQLSSPRKNRTLIRVVGNIGGVQVSWFKRNAIEAVCTSTKHYGIGGIAIYEVKLLEDEDSFSDTLVFTLPETGQNEEIPVRYDAGHVTISDLSRQFILVMIALAVLIATLFIVCTRVHDLSGPLRPAAGVLTSPSVQQRDHVSPAGDTALDAHSNGLQTPLHQRTLSRTPPQPYTDYVGRTIEHTPYYSRQGVRKFDPSRTY</sequence>